<dbReference type="InterPro" id="IPR001584">
    <property type="entry name" value="Integrase_cat-core"/>
</dbReference>
<reference evidence="3 4" key="1">
    <citation type="submission" date="2021-03" db="EMBL/GenBank/DDBJ databases">
        <title>Sequencing the genomes of 1000 actinobacteria strains.</title>
        <authorList>
            <person name="Klenk H.-P."/>
        </authorList>
    </citation>
    <scope>NUCLEOTIDE SEQUENCE [LARGE SCALE GENOMIC DNA]</scope>
    <source>
        <strain evidence="3 4">DSM 46713</strain>
    </source>
</reference>
<evidence type="ECO:0000259" key="2">
    <source>
        <dbReference type="PROSITE" id="PS50994"/>
    </source>
</evidence>
<evidence type="ECO:0000313" key="4">
    <source>
        <dbReference type="Proteomes" id="UP000694460"/>
    </source>
</evidence>
<keyword evidence="4" id="KW-1185">Reference proteome</keyword>
<dbReference type="InterPro" id="IPR025948">
    <property type="entry name" value="HTH-like_dom"/>
</dbReference>
<comment type="function">
    <text evidence="1">Involved in the transposition of the insertion sequence.</text>
</comment>
<protein>
    <submittedName>
        <fullName evidence="3">Transposase InsO family protein</fullName>
    </submittedName>
</protein>
<dbReference type="Gene3D" id="3.30.420.10">
    <property type="entry name" value="Ribonuclease H-like superfamily/Ribonuclease H"/>
    <property type="match status" value="1"/>
</dbReference>
<dbReference type="PANTHER" id="PTHR47515">
    <property type="entry name" value="LOW CALCIUM RESPONSE LOCUS PROTEIN T"/>
    <property type="match status" value="1"/>
</dbReference>
<dbReference type="PANTHER" id="PTHR47515:SF1">
    <property type="entry name" value="BLR2054 PROTEIN"/>
    <property type="match status" value="1"/>
</dbReference>
<dbReference type="Proteomes" id="UP000694460">
    <property type="component" value="Unassembled WGS sequence"/>
</dbReference>
<name>A0ABS4ZX94_9MYCO</name>
<dbReference type="Pfam" id="PF13276">
    <property type="entry name" value="HTH_21"/>
    <property type="match status" value="1"/>
</dbReference>
<dbReference type="EMBL" id="JAGIOP010000002">
    <property type="protein sequence ID" value="MBP2454147.1"/>
    <property type="molecule type" value="Genomic_DNA"/>
</dbReference>
<dbReference type="InterPro" id="IPR012337">
    <property type="entry name" value="RNaseH-like_sf"/>
</dbReference>
<dbReference type="PROSITE" id="PS50994">
    <property type="entry name" value="INTEGRASE"/>
    <property type="match status" value="1"/>
</dbReference>
<dbReference type="Pfam" id="PF13683">
    <property type="entry name" value="rve_3"/>
    <property type="match status" value="1"/>
</dbReference>
<accession>A0ABS4ZX94</accession>
<organism evidence="3 4">
    <name type="scientific">Mycolicibacterium lutetiense</name>
    <dbReference type="NCBI Taxonomy" id="1641992"/>
    <lineage>
        <taxon>Bacteria</taxon>
        <taxon>Bacillati</taxon>
        <taxon>Actinomycetota</taxon>
        <taxon>Actinomycetes</taxon>
        <taxon>Mycobacteriales</taxon>
        <taxon>Mycobacteriaceae</taxon>
        <taxon>Mycolicibacterium</taxon>
    </lineage>
</organism>
<dbReference type="NCBIfam" id="NF033516">
    <property type="entry name" value="transpos_IS3"/>
    <property type="match status" value="1"/>
</dbReference>
<dbReference type="InterPro" id="IPR036397">
    <property type="entry name" value="RNaseH_sf"/>
</dbReference>
<proteinExistence type="predicted"/>
<gene>
    <name evidence="3" type="ORF">JOF57_004060</name>
</gene>
<evidence type="ECO:0000313" key="3">
    <source>
        <dbReference type="EMBL" id="MBP2454147.1"/>
    </source>
</evidence>
<sequence>MAMLRERFGASERRACAVVGIHRSTMRLQPAPVSDEEAELRAWLRKFSIDRPRWGWRRAAIAARKAGWDINNKRVRRLWREEGLRVPQRRKKKRLTGIGTAVGAMCPIRPNVIWAMDFQFDTTADGRTLKMLNVIDEFTREALAIEVDRSIDADGVVDVLERLALMHGPPHYVRFDNGPEFVAHAVNDWCRFNGTGSLFIDPGSPWQNAWIESFNGRLRDELLNSWRFDSLREARVIIEDWRIDYNANRPHSAHGELSPAEFALQWTTTHQPQAA</sequence>
<comment type="caution">
    <text evidence="3">The sequence shown here is derived from an EMBL/GenBank/DDBJ whole genome shotgun (WGS) entry which is preliminary data.</text>
</comment>
<dbReference type="SUPFAM" id="SSF53098">
    <property type="entry name" value="Ribonuclease H-like"/>
    <property type="match status" value="1"/>
</dbReference>
<evidence type="ECO:0000256" key="1">
    <source>
        <dbReference type="ARBA" id="ARBA00002286"/>
    </source>
</evidence>
<dbReference type="InterPro" id="IPR048020">
    <property type="entry name" value="Transpos_IS3"/>
</dbReference>
<feature type="domain" description="Integrase catalytic" evidence="2">
    <location>
        <begin position="106"/>
        <end position="267"/>
    </location>
</feature>